<gene>
    <name evidence="2" type="ORF">SVIO_102810</name>
</gene>
<name>A0A4D4LMJ6_STRVO</name>
<comment type="caution">
    <text evidence="2">The sequence shown here is derived from an EMBL/GenBank/DDBJ whole genome shotgun (WGS) entry which is preliminary data.</text>
</comment>
<protein>
    <submittedName>
        <fullName evidence="2">Uncharacterized protein</fullName>
    </submittedName>
</protein>
<dbReference type="EMBL" id="BJHW01000002">
    <property type="protein sequence ID" value="GDY59658.1"/>
    <property type="molecule type" value="Genomic_DNA"/>
</dbReference>
<evidence type="ECO:0000256" key="1">
    <source>
        <dbReference type="SAM" id="MobiDB-lite"/>
    </source>
</evidence>
<evidence type="ECO:0000313" key="2">
    <source>
        <dbReference type="EMBL" id="GDY59658.1"/>
    </source>
</evidence>
<dbReference type="AlphaFoldDB" id="A0A4D4LMJ6"/>
<evidence type="ECO:0000313" key="3">
    <source>
        <dbReference type="Proteomes" id="UP000301309"/>
    </source>
</evidence>
<sequence length="75" mass="7988">MVVQGETVPVHQPLRAEVVPVQHPRGSAGGGGVARGRSGLVKGKAAESAAVSKVRRIRIRSRPMGRQVTQPCRLR</sequence>
<reference evidence="2 3" key="1">
    <citation type="journal article" date="2020" name="Int. J. Syst. Evol. Microbiol.">
        <title>Reclassification of Streptomyces castelarensis and Streptomyces sporoclivatus as later heterotypic synonyms of Streptomyces antimycoticus.</title>
        <authorList>
            <person name="Komaki H."/>
            <person name="Tamura T."/>
        </authorList>
    </citation>
    <scope>NUCLEOTIDE SEQUENCE [LARGE SCALE GENOMIC DNA]</scope>
    <source>
        <strain evidence="2 3">NBRC 13459</strain>
    </source>
</reference>
<accession>A0A4D4LMJ6</accession>
<organism evidence="2 3">
    <name type="scientific">Streptomyces violaceusniger</name>
    <dbReference type="NCBI Taxonomy" id="68280"/>
    <lineage>
        <taxon>Bacteria</taxon>
        <taxon>Bacillati</taxon>
        <taxon>Actinomycetota</taxon>
        <taxon>Actinomycetes</taxon>
        <taxon>Kitasatosporales</taxon>
        <taxon>Streptomycetaceae</taxon>
        <taxon>Streptomyces</taxon>
        <taxon>Streptomyces violaceusniger group</taxon>
    </lineage>
</organism>
<keyword evidence="3" id="KW-1185">Reference proteome</keyword>
<dbReference type="Proteomes" id="UP000301309">
    <property type="component" value="Unassembled WGS sequence"/>
</dbReference>
<feature type="region of interest" description="Disordered" evidence="1">
    <location>
        <begin position="18"/>
        <end position="47"/>
    </location>
</feature>
<proteinExistence type="predicted"/>